<dbReference type="GO" id="GO:0008757">
    <property type="term" value="F:S-adenosylmethionine-dependent methyltransferase activity"/>
    <property type="evidence" value="ECO:0007669"/>
    <property type="project" value="InterPro"/>
</dbReference>
<accession>A0A1L0BJL8</accession>
<reference evidence="3" key="1">
    <citation type="submission" date="2016-10" db="EMBL/GenBank/DDBJ databases">
        <authorList>
            <person name="Geijer C."/>
            <person name="Jareborg N."/>
            <person name="Dainat J."/>
        </authorList>
    </citation>
    <scope>NUCLEOTIDE SEQUENCE [LARGE SCALE GENOMIC DNA]</scope>
    <source>
        <strain evidence="3">PYCC 4715</strain>
    </source>
</reference>
<dbReference type="EMBL" id="LT635764">
    <property type="protein sequence ID" value="SGZ50378.1"/>
    <property type="molecule type" value="Genomic_DNA"/>
</dbReference>
<dbReference type="AlphaFoldDB" id="A0A1L0BJL8"/>
<proteinExistence type="predicted"/>
<gene>
    <name evidence="2" type="ORF">SAMEA4029009_CIC11G00000001828</name>
</gene>
<dbReference type="Pfam" id="PF08241">
    <property type="entry name" value="Methyltransf_11"/>
    <property type="match status" value="1"/>
</dbReference>
<feature type="domain" description="Methyltransferase type 11" evidence="1">
    <location>
        <begin position="43"/>
        <end position="136"/>
    </location>
</feature>
<protein>
    <submittedName>
        <fullName evidence="2">CIC11C00000001828</fullName>
    </submittedName>
</protein>
<dbReference type="Gene3D" id="3.40.50.150">
    <property type="entry name" value="Vaccinia Virus protein VP39"/>
    <property type="match status" value="1"/>
</dbReference>
<dbReference type="InterPro" id="IPR029063">
    <property type="entry name" value="SAM-dependent_MTases_sf"/>
</dbReference>
<dbReference type="PANTHER" id="PTHR43591:SF24">
    <property type="entry name" value="2-METHOXY-6-POLYPRENYL-1,4-BENZOQUINOL METHYLASE, MITOCHONDRIAL"/>
    <property type="match status" value="1"/>
</dbReference>
<dbReference type="CDD" id="cd02440">
    <property type="entry name" value="AdoMet_MTases"/>
    <property type="match status" value="1"/>
</dbReference>
<dbReference type="SUPFAM" id="SSF53335">
    <property type="entry name" value="S-adenosyl-L-methionine-dependent methyltransferases"/>
    <property type="match status" value="1"/>
</dbReference>
<organism evidence="2 3">
    <name type="scientific">Sungouiella intermedia</name>
    <dbReference type="NCBI Taxonomy" id="45354"/>
    <lineage>
        <taxon>Eukaryota</taxon>
        <taxon>Fungi</taxon>
        <taxon>Dikarya</taxon>
        <taxon>Ascomycota</taxon>
        <taxon>Saccharomycotina</taxon>
        <taxon>Pichiomycetes</taxon>
        <taxon>Metschnikowiaceae</taxon>
        <taxon>Sungouiella</taxon>
    </lineage>
</organism>
<dbReference type="InterPro" id="IPR013216">
    <property type="entry name" value="Methyltransf_11"/>
</dbReference>
<sequence>MVPKQSYYSKGFSKEISDTHAWRTVANAVPYVIPYLKKSDKLLDVGLGPGSILKDFANYVGEVVGVETIPDLIEISSNQPDLPSLVLFQLGLAYNLPFEDESFDVVHALQVVIHLSEPEKALKEMLRVCKPGGYVLVKDADLQMTVVYPQKYHEGIADYFHHKSKDLTTLSIAGRLLKSRALAAGYNAANIHLSALVWTISTDKEREDWADMYCKRITKAKQYDYTSNPEQLDRVIRTFKEWKEDSEGLMMMTHGELVYQK</sequence>
<evidence type="ECO:0000313" key="2">
    <source>
        <dbReference type="EMBL" id="SGZ50378.1"/>
    </source>
</evidence>
<dbReference type="Proteomes" id="UP000182259">
    <property type="component" value="Chromosome I"/>
</dbReference>
<evidence type="ECO:0000313" key="3">
    <source>
        <dbReference type="Proteomes" id="UP000182259"/>
    </source>
</evidence>
<dbReference type="PANTHER" id="PTHR43591">
    <property type="entry name" value="METHYLTRANSFERASE"/>
    <property type="match status" value="1"/>
</dbReference>
<name>A0A1L0BJL8_9ASCO</name>
<evidence type="ECO:0000259" key="1">
    <source>
        <dbReference type="Pfam" id="PF08241"/>
    </source>
</evidence>